<dbReference type="SMART" id="SM00666">
    <property type="entry name" value="PB1"/>
    <property type="match status" value="1"/>
</dbReference>
<dbReference type="PANTHER" id="PTHR20930:SF0">
    <property type="entry name" value="PROTEIN ILRUN"/>
    <property type="match status" value="1"/>
</dbReference>
<dbReference type="Proteomes" id="UP000789375">
    <property type="component" value="Unassembled WGS sequence"/>
</dbReference>
<dbReference type="InterPro" id="IPR009060">
    <property type="entry name" value="UBA-like_sf"/>
</dbReference>
<name>A0A9N9BQM8_FUNMO</name>
<reference evidence="4" key="1">
    <citation type="submission" date="2021-06" db="EMBL/GenBank/DDBJ databases">
        <authorList>
            <person name="Kallberg Y."/>
            <person name="Tangrot J."/>
            <person name="Rosling A."/>
        </authorList>
    </citation>
    <scope>NUCLEOTIDE SEQUENCE</scope>
    <source>
        <strain evidence="4">87-6 pot B 2015</strain>
    </source>
</reference>
<dbReference type="AlphaFoldDB" id="A0A9N9BQM8"/>
<gene>
    <name evidence="4" type="ORF">FMOSSE_LOCUS7777</name>
</gene>
<feature type="region of interest" description="Disordered" evidence="1">
    <location>
        <begin position="645"/>
        <end position="668"/>
    </location>
</feature>
<dbReference type="SUPFAM" id="SSF54277">
    <property type="entry name" value="CAD &amp; PB1 domains"/>
    <property type="match status" value="1"/>
</dbReference>
<feature type="region of interest" description="Disordered" evidence="1">
    <location>
        <begin position="536"/>
        <end position="583"/>
    </location>
</feature>
<dbReference type="PANTHER" id="PTHR20930">
    <property type="entry name" value="OVARIAN CARCINOMA ANTIGEN CA125-RELATED"/>
    <property type="match status" value="1"/>
</dbReference>
<dbReference type="InterPro" id="IPR000270">
    <property type="entry name" value="PB1_dom"/>
</dbReference>
<dbReference type="Pfam" id="PF00564">
    <property type="entry name" value="PB1"/>
    <property type="match status" value="1"/>
</dbReference>
<protein>
    <submittedName>
        <fullName evidence="4">8869_t:CDS:1</fullName>
    </submittedName>
</protein>
<dbReference type="SMART" id="SM00165">
    <property type="entry name" value="UBA"/>
    <property type="match status" value="1"/>
</dbReference>
<proteinExistence type="predicted"/>
<evidence type="ECO:0000259" key="2">
    <source>
        <dbReference type="PROSITE" id="PS50030"/>
    </source>
</evidence>
<dbReference type="Gene3D" id="3.10.20.90">
    <property type="entry name" value="Phosphatidylinositol 3-kinase Catalytic Subunit, Chain A, domain 1"/>
    <property type="match status" value="1"/>
</dbReference>
<dbReference type="Gene3D" id="1.10.8.10">
    <property type="entry name" value="DNA helicase RuvA subunit, C-terminal domain"/>
    <property type="match status" value="1"/>
</dbReference>
<dbReference type="PROSITE" id="PS50030">
    <property type="entry name" value="UBA"/>
    <property type="match status" value="1"/>
</dbReference>
<evidence type="ECO:0000256" key="1">
    <source>
        <dbReference type="SAM" id="MobiDB-lite"/>
    </source>
</evidence>
<organism evidence="4 5">
    <name type="scientific">Funneliformis mosseae</name>
    <name type="common">Endomycorrhizal fungus</name>
    <name type="synonym">Glomus mosseae</name>
    <dbReference type="NCBI Taxonomy" id="27381"/>
    <lineage>
        <taxon>Eukaryota</taxon>
        <taxon>Fungi</taxon>
        <taxon>Fungi incertae sedis</taxon>
        <taxon>Mucoromycota</taxon>
        <taxon>Glomeromycotina</taxon>
        <taxon>Glomeromycetes</taxon>
        <taxon>Glomerales</taxon>
        <taxon>Glomeraceae</taxon>
        <taxon>Funneliformis</taxon>
    </lineage>
</organism>
<feature type="domain" description="UBA" evidence="2">
    <location>
        <begin position="736"/>
        <end position="782"/>
    </location>
</feature>
<sequence>MTTKDMFEGVSSIASLSTNGIMSTSNTLEFRHPKQNDEWSSSAFAASISINPCTQLFFDLTPTSKFSKEFAQDGWNKLISDRPVVLGVEYWNQSLITSRDLWKNLMAPDHKKIFHIIKTIEIKSCGGEACRALSLDGRCRVPWFIIKAGEVTVQSTIRRRNSEKKILKEKLERGHLADMSCIFDNYELVCCLAYGGSYKYDLTKLASDEFNLPRMMKDMLDDIRHKFRMIKIDPSCLYIVELHQYISEFNLGLEYSEGLIVEMEIGSSIPPPDSKEMTTSDTPTKITETECVTQRVVVACCLTTIRHLQANNEQQLQLEVDNERQQLILERELRIIHTYNVLQINLSNMERDEVKRILQKFMNLRFTTASKICFKKNKNLWLPADEIKNYMPCYMYKEVHLEDWNDEGYIYYNNILVDIISTVRRFTIPDTITWSYLESKLRLLFSLPSTLQFTLSYKDEDGDIITLSTDLELQEYLSSQSPQSTLKFSLNPEKSNNFAVDTFSSNASENEFFPVEREKYFLDDTYKKADKHVTVMDSADDESSTTSASKGKQKEESPAEPSTSASNEQQQQEENGQPSPNNEEQRAPFIELAEQFQQLHDQFNDVFTKNPQLVEQANTIMDKILQNVPVDINQWAQWLNTFRSEGDLPTQGRETNNNSREGGQQKTNDFGQFGQFPTLFQSPHEILSNPWIQRVIQDVSANCQRGFGNFSRPTGFNGPWNSNRDCPYQQQRRQEELSQEMLKEKINSLHAMGFWEDDVKNEELLKRYNGNIERVVEILIRQNAERVDDSYEILNPVENGGR</sequence>
<dbReference type="EMBL" id="CAJVPP010001883">
    <property type="protein sequence ID" value="CAG8577483.1"/>
    <property type="molecule type" value="Genomic_DNA"/>
</dbReference>
<keyword evidence="5" id="KW-1185">Reference proteome</keyword>
<dbReference type="SUPFAM" id="SSF46934">
    <property type="entry name" value="UBA-like"/>
    <property type="match status" value="1"/>
</dbReference>
<feature type="compositionally biased region" description="Low complexity" evidence="1">
    <location>
        <begin position="559"/>
        <end position="582"/>
    </location>
</feature>
<comment type="caution">
    <text evidence="4">The sequence shown here is derived from an EMBL/GenBank/DDBJ whole genome shotgun (WGS) entry which is preliminary data.</text>
</comment>
<accession>A0A9N9BQM8</accession>
<feature type="domain" description="PB1" evidence="3">
    <location>
        <begin position="405"/>
        <end position="493"/>
    </location>
</feature>
<evidence type="ECO:0000313" key="5">
    <source>
        <dbReference type="Proteomes" id="UP000789375"/>
    </source>
</evidence>
<evidence type="ECO:0000313" key="4">
    <source>
        <dbReference type="EMBL" id="CAG8577483.1"/>
    </source>
</evidence>
<dbReference type="CDD" id="cd05992">
    <property type="entry name" value="PB1"/>
    <property type="match status" value="1"/>
</dbReference>
<dbReference type="InterPro" id="IPR015940">
    <property type="entry name" value="UBA"/>
</dbReference>
<feature type="compositionally biased region" description="Polar residues" evidence="1">
    <location>
        <begin position="652"/>
        <end position="668"/>
    </location>
</feature>
<dbReference type="InterPro" id="IPR053793">
    <property type="entry name" value="PB1-like"/>
</dbReference>
<evidence type="ECO:0000259" key="3">
    <source>
        <dbReference type="PROSITE" id="PS51745"/>
    </source>
</evidence>
<dbReference type="PROSITE" id="PS51745">
    <property type="entry name" value="PB1"/>
    <property type="match status" value="1"/>
</dbReference>